<evidence type="ECO:0000313" key="1">
    <source>
        <dbReference type="Ensembl" id="ENSCINP00000031404.1"/>
    </source>
</evidence>
<evidence type="ECO:0000313" key="2">
    <source>
        <dbReference type="Proteomes" id="UP000008144"/>
    </source>
</evidence>
<accession>H2XP21</accession>
<dbReference type="InParanoid" id="H2XP21"/>
<reference evidence="1" key="2">
    <citation type="journal article" date="2008" name="Genome Biol.">
        <title>Improved genome assembly and evidence-based global gene model set for the chordate Ciona intestinalis: new insight into intron and operon populations.</title>
        <authorList>
            <person name="Satou Y."/>
            <person name="Mineta K."/>
            <person name="Ogasawara M."/>
            <person name="Sasakura Y."/>
            <person name="Shoguchi E."/>
            <person name="Ueno K."/>
            <person name="Yamada L."/>
            <person name="Matsumoto J."/>
            <person name="Wasserscheid J."/>
            <person name="Dewar K."/>
            <person name="Wiley G.B."/>
            <person name="Macmil S.L."/>
            <person name="Roe B.A."/>
            <person name="Zeller R.W."/>
            <person name="Hastings K.E."/>
            <person name="Lemaire P."/>
            <person name="Lindquist E."/>
            <person name="Endo T."/>
            <person name="Hotta K."/>
            <person name="Inaba K."/>
        </authorList>
    </citation>
    <scope>NUCLEOTIDE SEQUENCE [LARGE SCALE GENOMIC DNA]</scope>
    <source>
        <strain evidence="1">wild type</strain>
    </source>
</reference>
<dbReference type="Ensembl" id="ENSCINT00000032964.1">
    <property type="protein sequence ID" value="ENSCINP00000031404.1"/>
    <property type="gene ID" value="ENSCING00000019299.1"/>
</dbReference>
<name>H2XP21_CIOIN</name>
<reference evidence="2" key="1">
    <citation type="journal article" date="2002" name="Science">
        <title>The draft genome of Ciona intestinalis: insights into chordate and vertebrate origins.</title>
        <authorList>
            <person name="Dehal P."/>
            <person name="Satou Y."/>
            <person name="Campbell R.K."/>
            <person name="Chapman J."/>
            <person name="Degnan B."/>
            <person name="De Tomaso A."/>
            <person name="Davidson B."/>
            <person name="Di Gregorio A."/>
            <person name="Gelpke M."/>
            <person name="Goodstein D.M."/>
            <person name="Harafuji N."/>
            <person name="Hastings K.E."/>
            <person name="Ho I."/>
            <person name="Hotta K."/>
            <person name="Huang W."/>
            <person name="Kawashima T."/>
            <person name="Lemaire P."/>
            <person name="Martinez D."/>
            <person name="Meinertzhagen I.A."/>
            <person name="Necula S."/>
            <person name="Nonaka M."/>
            <person name="Putnam N."/>
            <person name="Rash S."/>
            <person name="Saiga H."/>
            <person name="Satake M."/>
            <person name="Terry A."/>
            <person name="Yamada L."/>
            <person name="Wang H.G."/>
            <person name="Awazu S."/>
            <person name="Azumi K."/>
            <person name="Boore J."/>
            <person name="Branno M."/>
            <person name="Chin-Bow S."/>
            <person name="DeSantis R."/>
            <person name="Doyle S."/>
            <person name="Francino P."/>
            <person name="Keys D.N."/>
            <person name="Haga S."/>
            <person name="Hayashi H."/>
            <person name="Hino K."/>
            <person name="Imai K.S."/>
            <person name="Inaba K."/>
            <person name="Kano S."/>
            <person name="Kobayashi K."/>
            <person name="Kobayashi M."/>
            <person name="Lee B.I."/>
            <person name="Makabe K.W."/>
            <person name="Manohar C."/>
            <person name="Matassi G."/>
            <person name="Medina M."/>
            <person name="Mochizuki Y."/>
            <person name="Mount S."/>
            <person name="Morishita T."/>
            <person name="Miura S."/>
            <person name="Nakayama A."/>
            <person name="Nishizaka S."/>
            <person name="Nomoto H."/>
            <person name="Ohta F."/>
            <person name="Oishi K."/>
            <person name="Rigoutsos I."/>
            <person name="Sano M."/>
            <person name="Sasaki A."/>
            <person name="Sasakura Y."/>
            <person name="Shoguchi E."/>
            <person name="Shin-i T."/>
            <person name="Spagnuolo A."/>
            <person name="Stainier D."/>
            <person name="Suzuki M.M."/>
            <person name="Tassy O."/>
            <person name="Takatori N."/>
            <person name="Tokuoka M."/>
            <person name="Yagi K."/>
            <person name="Yoshizaki F."/>
            <person name="Wada S."/>
            <person name="Zhang C."/>
            <person name="Hyatt P.D."/>
            <person name="Larimer F."/>
            <person name="Detter C."/>
            <person name="Doggett N."/>
            <person name="Glavina T."/>
            <person name="Hawkins T."/>
            <person name="Richardson P."/>
            <person name="Lucas S."/>
            <person name="Kohara Y."/>
            <person name="Levine M."/>
            <person name="Satoh N."/>
            <person name="Rokhsar D.S."/>
        </authorList>
    </citation>
    <scope>NUCLEOTIDE SEQUENCE [LARGE SCALE GENOMIC DNA]</scope>
</reference>
<keyword evidence="2" id="KW-1185">Reference proteome</keyword>
<reference evidence="1" key="3">
    <citation type="submission" date="2025-08" db="UniProtKB">
        <authorList>
            <consortium name="Ensembl"/>
        </authorList>
    </citation>
    <scope>IDENTIFICATION</scope>
</reference>
<dbReference type="HOGENOM" id="CLU_2721479_0_0_1"/>
<reference evidence="1" key="4">
    <citation type="submission" date="2025-09" db="UniProtKB">
        <authorList>
            <consortium name="Ensembl"/>
        </authorList>
    </citation>
    <scope>IDENTIFICATION</scope>
</reference>
<dbReference type="AlphaFoldDB" id="H2XP21"/>
<dbReference type="EMBL" id="EAAA01001786">
    <property type="status" value="NOT_ANNOTATED_CDS"/>
    <property type="molecule type" value="Genomic_DNA"/>
</dbReference>
<organism evidence="1 2">
    <name type="scientific">Ciona intestinalis</name>
    <name type="common">Transparent sea squirt</name>
    <name type="synonym">Ascidia intestinalis</name>
    <dbReference type="NCBI Taxonomy" id="7719"/>
    <lineage>
        <taxon>Eukaryota</taxon>
        <taxon>Metazoa</taxon>
        <taxon>Chordata</taxon>
        <taxon>Tunicata</taxon>
        <taxon>Ascidiacea</taxon>
        <taxon>Phlebobranchia</taxon>
        <taxon>Cionidae</taxon>
        <taxon>Ciona</taxon>
    </lineage>
</organism>
<protein>
    <submittedName>
        <fullName evidence="1">Uncharacterized protein</fullName>
    </submittedName>
</protein>
<dbReference type="Proteomes" id="UP000008144">
    <property type="component" value="Chromosome 3"/>
</dbReference>
<sequence>MLKKARVMNQQRTPLTILLVTTLLLSQDLLLGALWPLLLLSSQFFFSLHLFTGSDKIIDSTSDFVKKTIEAM</sequence>
<proteinExistence type="predicted"/>